<evidence type="ECO:0000313" key="3">
    <source>
        <dbReference type="EMBL" id="SHJ11985.1"/>
    </source>
</evidence>
<dbReference type="InterPro" id="IPR036634">
    <property type="entry name" value="PRD_sf"/>
</dbReference>
<reference evidence="3 4" key="1">
    <citation type="submission" date="2016-11" db="EMBL/GenBank/DDBJ databases">
        <authorList>
            <person name="Jaros S."/>
            <person name="Januszkiewicz K."/>
            <person name="Wedrychowicz H."/>
        </authorList>
    </citation>
    <scope>NUCLEOTIDE SEQUENCE [LARGE SCALE GENOMIC DNA]</scope>
    <source>
        <strain evidence="3 4">DSM 21758</strain>
    </source>
</reference>
<dbReference type="PANTHER" id="PTHR30185">
    <property type="entry name" value="CRYPTIC BETA-GLUCOSIDE BGL OPERON ANTITERMINATOR"/>
    <property type="match status" value="1"/>
</dbReference>
<dbReference type="InterPro" id="IPR036650">
    <property type="entry name" value="CAT_RNA-bd_dom_sf"/>
</dbReference>
<dbReference type="SUPFAM" id="SSF63520">
    <property type="entry name" value="PTS-regulatory domain, PRD"/>
    <property type="match status" value="2"/>
</dbReference>
<organism evidence="3 4">
    <name type="scientific">Clostridium cavendishii DSM 21758</name>
    <dbReference type="NCBI Taxonomy" id="1121302"/>
    <lineage>
        <taxon>Bacteria</taxon>
        <taxon>Bacillati</taxon>
        <taxon>Bacillota</taxon>
        <taxon>Clostridia</taxon>
        <taxon>Eubacteriales</taxon>
        <taxon>Clostridiaceae</taxon>
        <taxon>Clostridium</taxon>
    </lineage>
</organism>
<dbReference type="SUPFAM" id="SSF50151">
    <property type="entry name" value="SacY-like RNA-binding domain"/>
    <property type="match status" value="1"/>
</dbReference>
<dbReference type="Proteomes" id="UP000184310">
    <property type="component" value="Unassembled WGS sequence"/>
</dbReference>
<evidence type="ECO:0000313" key="4">
    <source>
        <dbReference type="Proteomes" id="UP000184310"/>
    </source>
</evidence>
<dbReference type="Pfam" id="PF00874">
    <property type="entry name" value="PRD"/>
    <property type="match status" value="2"/>
</dbReference>
<dbReference type="Pfam" id="PF03123">
    <property type="entry name" value="CAT_RBD"/>
    <property type="match status" value="1"/>
</dbReference>
<gene>
    <name evidence="3" type="ORF">SAMN02745163_01347</name>
</gene>
<proteinExistence type="predicted"/>
<dbReference type="RefSeq" id="WP_072985918.1">
    <property type="nucleotide sequence ID" value="NZ_FQZB01000006.1"/>
</dbReference>
<keyword evidence="1" id="KW-0677">Repeat</keyword>
<dbReference type="PROSITE" id="PS51372">
    <property type="entry name" value="PRD_2"/>
    <property type="match status" value="2"/>
</dbReference>
<accession>A0A1M6GPR3</accession>
<dbReference type="OrthoDB" id="9813552at2"/>
<dbReference type="SMART" id="SM01061">
    <property type="entry name" value="CAT_RBD"/>
    <property type="match status" value="1"/>
</dbReference>
<dbReference type="Gene3D" id="2.30.24.10">
    <property type="entry name" value="CAT RNA-binding domain"/>
    <property type="match status" value="1"/>
</dbReference>
<protein>
    <submittedName>
        <fullName evidence="3">Transcriptional antiterminator, BglG family</fullName>
    </submittedName>
</protein>
<dbReference type="InterPro" id="IPR011608">
    <property type="entry name" value="PRD"/>
</dbReference>
<dbReference type="AlphaFoldDB" id="A0A1M6GPR3"/>
<evidence type="ECO:0000256" key="1">
    <source>
        <dbReference type="ARBA" id="ARBA00022737"/>
    </source>
</evidence>
<dbReference type="GO" id="GO:0006355">
    <property type="term" value="P:regulation of DNA-templated transcription"/>
    <property type="evidence" value="ECO:0007669"/>
    <property type="project" value="InterPro"/>
</dbReference>
<keyword evidence="4" id="KW-1185">Reference proteome</keyword>
<feature type="domain" description="PRD" evidence="2">
    <location>
        <begin position="65"/>
        <end position="169"/>
    </location>
</feature>
<feature type="domain" description="PRD" evidence="2">
    <location>
        <begin position="170"/>
        <end position="280"/>
    </location>
</feature>
<dbReference type="PANTHER" id="PTHR30185:SF15">
    <property type="entry name" value="CRYPTIC BETA-GLUCOSIDE BGL OPERON ANTITERMINATOR"/>
    <property type="match status" value="1"/>
</dbReference>
<dbReference type="NCBIfam" id="NF046042">
    <property type="entry name" value="LicT"/>
    <property type="match status" value="1"/>
</dbReference>
<dbReference type="InterPro" id="IPR050661">
    <property type="entry name" value="BglG_antiterminators"/>
</dbReference>
<dbReference type="InterPro" id="IPR004341">
    <property type="entry name" value="CAT_RNA-bd_dom"/>
</dbReference>
<sequence>MIIHKILNNNVVVILDENKEEQVVMGRGLAFKKRVGDEIDEGIVDKVFSLSDKNMTNKLQELLKDMPLEYVELSDEIIKYAKLKLEKRLSDNLIISLSDHIQTAVERHLEGINMKNVLLWDIKRFYKDEFAVGLEGLKIISDKLKVDLPEDEAGFIAIHIANSLMDETITNMYDITKVIQEILNIVKYTLNITFDEESVYFYRFVTHIKFFAQRLVTGKTFDEESDDSLLNIIKEKYQESYKCVNKIGEFIYKKYSYIISDEEKLYLTIHIARILSKQTN</sequence>
<evidence type="ECO:0000259" key="2">
    <source>
        <dbReference type="PROSITE" id="PS51372"/>
    </source>
</evidence>
<dbReference type="Gene3D" id="1.10.1790.10">
    <property type="entry name" value="PRD domain"/>
    <property type="match status" value="2"/>
</dbReference>
<dbReference type="EMBL" id="FQZB01000006">
    <property type="protein sequence ID" value="SHJ11985.1"/>
    <property type="molecule type" value="Genomic_DNA"/>
</dbReference>
<name>A0A1M6GPR3_9CLOT</name>
<dbReference type="STRING" id="1121302.SAMN02745163_01347"/>
<dbReference type="GO" id="GO:0003723">
    <property type="term" value="F:RNA binding"/>
    <property type="evidence" value="ECO:0007669"/>
    <property type="project" value="InterPro"/>
</dbReference>